<evidence type="ECO:0000313" key="2">
    <source>
        <dbReference type="EMBL" id="GAU14753.1"/>
    </source>
</evidence>
<proteinExistence type="inferred from homology"/>
<comment type="similarity">
    <text evidence="1">Belongs to the histone H2B family.</text>
</comment>
<sequence length="144" mass="15891">MARVLPIHQFVLTRDKKPVAAAAGDVDVKNMMNKCCTMNMSKFNIRIARVLKQVDPDLTITIGAAEVMNGILSNMMLNLVHKSFKNSLRRKNKSKLSIKDIRAAVVEVFPPQMAKLACEAALKALTTSTVSRLSATMDQTMSIK</sequence>
<dbReference type="PANTHER" id="PTHR23428">
    <property type="entry name" value="HISTONE H2B"/>
    <property type="match status" value="1"/>
</dbReference>
<gene>
    <name evidence="2" type="ORF">TSUD_204020</name>
</gene>
<dbReference type="Proteomes" id="UP000242715">
    <property type="component" value="Unassembled WGS sequence"/>
</dbReference>
<dbReference type="Gene3D" id="1.10.20.10">
    <property type="entry name" value="Histone, subunit A"/>
    <property type="match status" value="1"/>
</dbReference>
<evidence type="ECO:0000313" key="3">
    <source>
        <dbReference type="Proteomes" id="UP000242715"/>
    </source>
</evidence>
<dbReference type="GO" id="GO:0030527">
    <property type="term" value="F:structural constituent of chromatin"/>
    <property type="evidence" value="ECO:0007669"/>
    <property type="project" value="InterPro"/>
</dbReference>
<dbReference type="OrthoDB" id="1433548at2759"/>
<organism evidence="2 3">
    <name type="scientific">Trifolium subterraneum</name>
    <name type="common">Subterranean clover</name>
    <dbReference type="NCBI Taxonomy" id="3900"/>
    <lineage>
        <taxon>Eukaryota</taxon>
        <taxon>Viridiplantae</taxon>
        <taxon>Streptophyta</taxon>
        <taxon>Embryophyta</taxon>
        <taxon>Tracheophyta</taxon>
        <taxon>Spermatophyta</taxon>
        <taxon>Magnoliopsida</taxon>
        <taxon>eudicotyledons</taxon>
        <taxon>Gunneridae</taxon>
        <taxon>Pentapetalae</taxon>
        <taxon>rosids</taxon>
        <taxon>fabids</taxon>
        <taxon>Fabales</taxon>
        <taxon>Fabaceae</taxon>
        <taxon>Papilionoideae</taxon>
        <taxon>50 kb inversion clade</taxon>
        <taxon>NPAAA clade</taxon>
        <taxon>Hologalegina</taxon>
        <taxon>IRL clade</taxon>
        <taxon>Trifolieae</taxon>
        <taxon>Trifolium</taxon>
    </lineage>
</organism>
<reference evidence="3" key="1">
    <citation type="journal article" date="2017" name="Front. Plant Sci.">
        <title>Climate Clever Clovers: New Paradigm to Reduce the Environmental Footprint of Ruminants by Breeding Low Methanogenic Forages Utilizing Haplotype Variation.</title>
        <authorList>
            <person name="Kaur P."/>
            <person name="Appels R."/>
            <person name="Bayer P.E."/>
            <person name="Keeble-Gagnere G."/>
            <person name="Wang J."/>
            <person name="Hirakawa H."/>
            <person name="Shirasawa K."/>
            <person name="Vercoe P."/>
            <person name="Stefanova K."/>
            <person name="Durmic Z."/>
            <person name="Nichols P."/>
            <person name="Revell C."/>
            <person name="Isobe S.N."/>
            <person name="Edwards D."/>
            <person name="Erskine W."/>
        </authorList>
    </citation>
    <scope>NUCLEOTIDE SEQUENCE [LARGE SCALE GENOMIC DNA]</scope>
    <source>
        <strain evidence="3">cv. Daliak</strain>
    </source>
</reference>
<accession>A0A2Z6LLF3</accession>
<name>A0A2Z6LLF3_TRISU</name>
<dbReference type="InterPro" id="IPR000558">
    <property type="entry name" value="Histone_H2B"/>
</dbReference>
<dbReference type="GO" id="GO:0003677">
    <property type="term" value="F:DNA binding"/>
    <property type="evidence" value="ECO:0007669"/>
    <property type="project" value="InterPro"/>
</dbReference>
<dbReference type="GO" id="GO:0046982">
    <property type="term" value="F:protein heterodimerization activity"/>
    <property type="evidence" value="ECO:0007669"/>
    <property type="project" value="InterPro"/>
</dbReference>
<dbReference type="SUPFAM" id="SSF47113">
    <property type="entry name" value="Histone-fold"/>
    <property type="match status" value="1"/>
</dbReference>
<dbReference type="InterPro" id="IPR009072">
    <property type="entry name" value="Histone-fold"/>
</dbReference>
<dbReference type="GO" id="GO:0000786">
    <property type="term" value="C:nucleosome"/>
    <property type="evidence" value="ECO:0007669"/>
    <property type="project" value="InterPro"/>
</dbReference>
<evidence type="ECO:0000256" key="1">
    <source>
        <dbReference type="ARBA" id="ARBA00006846"/>
    </source>
</evidence>
<dbReference type="AlphaFoldDB" id="A0A2Z6LLF3"/>
<keyword evidence="3" id="KW-1185">Reference proteome</keyword>
<evidence type="ECO:0008006" key="4">
    <source>
        <dbReference type="Google" id="ProtNLM"/>
    </source>
</evidence>
<protein>
    <recommendedName>
        <fullName evidence="4">Histone H2A/H2B/H3 domain-containing protein</fullName>
    </recommendedName>
</protein>
<dbReference type="EMBL" id="DF973146">
    <property type="protein sequence ID" value="GAU14753.1"/>
    <property type="molecule type" value="Genomic_DNA"/>
</dbReference>